<keyword evidence="2 8" id="KW-0547">Nucleotide-binding</keyword>
<evidence type="ECO:0000313" key="10">
    <source>
        <dbReference type="EMBL" id="MEE3928131.1"/>
    </source>
</evidence>
<evidence type="ECO:0000256" key="4">
    <source>
        <dbReference type="ARBA" id="ARBA00022884"/>
    </source>
</evidence>
<dbReference type="Gene3D" id="3.40.50.620">
    <property type="entry name" value="HUPs"/>
    <property type="match status" value="1"/>
</dbReference>
<dbReference type="NCBIfam" id="TIGR00234">
    <property type="entry name" value="tyrS"/>
    <property type="match status" value="1"/>
</dbReference>
<keyword evidence="8" id="KW-0963">Cytoplasm</keyword>
<dbReference type="PRINTS" id="PR01040">
    <property type="entry name" value="TRNASYNTHTYR"/>
</dbReference>
<evidence type="ECO:0000256" key="6">
    <source>
        <dbReference type="ARBA" id="ARBA00023146"/>
    </source>
</evidence>
<comment type="similarity">
    <text evidence="8">Belongs to the class-I aminoacyl-tRNA synthetase family. TyrS type 1 subfamily.</text>
</comment>
<dbReference type="GO" id="GO:0004831">
    <property type="term" value="F:tyrosine-tRNA ligase activity"/>
    <property type="evidence" value="ECO:0007669"/>
    <property type="project" value="UniProtKB-EC"/>
</dbReference>
<keyword evidence="3 8" id="KW-0067">ATP-binding</keyword>
<dbReference type="Pfam" id="PF00579">
    <property type="entry name" value="tRNA-synt_1b"/>
    <property type="match status" value="1"/>
</dbReference>
<protein>
    <recommendedName>
        <fullName evidence="8">Tyrosine--tRNA ligase</fullName>
        <ecNumber evidence="8">6.1.1.1</ecNumber>
    </recommendedName>
    <alternativeName>
        <fullName evidence="8">Tyrosyl-tRNA synthetase</fullName>
        <shortName evidence="8">TyrRS</shortName>
    </alternativeName>
</protein>
<feature type="domain" description="Tyrosine--tRNA ligase SYY-like C-terminal" evidence="9">
    <location>
        <begin position="331"/>
        <end position="408"/>
    </location>
</feature>
<dbReference type="SUPFAM" id="SSF55174">
    <property type="entry name" value="Alpha-L RNA-binding motif"/>
    <property type="match status" value="1"/>
</dbReference>
<dbReference type="CDD" id="cd00805">
    <property type="entry name" value="TyrRS_core"/>
    <property type="match status" value="1"/>
</dbReference>
<dbReference type="Pfam" id="PF22421">
    <property type="entry name" value="SYY_C-terminal"/>
    <property type="match status" value="1"/>
</dbReference>
<gene>
    <name evidence="8 10" type="primary">tyrS</name>
    <name evidence="10" type="ORF">V2E24_00885</name>
</gene>
<evidence type="ECO:0000313" key="11">
    <source>
        <dbReference type="Proteomes" id="UP001344817"/>
    </source>
</evidence>
<comment type="catalytic activity">
    <reaction evidence="7 8">
        <text>tRNA(Tyr) + L-tyrosine + ATP = L-tyrosyl-tRNA(Tyr) + AMP + diphosphate + H(+)</text>
        <dbReference type="Rhea" id="RHEA:10220"/>
        <dbReference type="Rhea" id="RHEA-COMP:9706"/>
        <dbReference type="Rhea" id="RHEA-COMP:9707"/>
        <dbReference type="ChEBI" id="CHEBI:15378"/>
        <dbReference type="ChEBI" id="CHEBI:30616"/>
        <dbReference type="ChEBI" id="CHEBI:33019"/>
        <dbReference type="ChEBI" id="CHEBI:58315"/>
        <dbReference type="ChEBI" id="CHEBI:78442"/>
        <dbReference type="ChEBI" id="CHEBI:78536"/>
        <dbReference type="ChEBI" id="CHEBI:456215"/>
        <dbReference type="EC" id="6.1.1.1"/>
    </reaction>
</comment>
<dbReference type="InterPro" id="IPR024088">
    <property type="entry name" value="Tyr-tRNA-ligase_bac-type"/>
</dbReference>
<dbReference type="PROSITE" id="PS00178">
    <property type="entry name" value="AA_TRNA_LIGASE_I"/>
    <property type="match status" value="1"/>
</dbReference>
<comment type="caution">
    <text evidence="10">The sequence shown here is derived from an EMBL/GenBank/DDBJ whole genome shotgun (WGS) entry which is preliminary data.</text>
</comment>
<comment type="subcellular location">
    <subcellularLocation>
        <location evidence="8">Cytoplasm</location>
    </subcellularLocation>
</comment>
<dbReference type="InterPro" id="IPR002305">
    <property type="entry name" value="aa-tRNA-synth_Ic"/>
</dbReference>
<evidence type="ECO:0000256" key="5">
    <source>
        <dbReference type="ARBA" id="ARBA00022917"/>
    </source>
</evidence>
<feature type="binding site" evidence="8">
    <location>
        <position position="34"/>
    </location>
    <ligand>
        <name>L-tyrosine</name>
        <dbReference type="ChEBI" id="CHEBI:58315"/>
    </ligand>
</feature>
<accession>A0ABU7MMC7</accession>
<reference evidence="10" key="1">
    <citation type="submission" date="2024-01" db="EMBL/GenBank/DDBJ databases">
        <title>Genome sequence of Mycoplasma ciconiae type strain DSM 25251.</title>
        <authorList>
            <person name="Spergser J."/>
        </authorList>
    </citation>
    <scope>NUCLEOTIDE SEQUENCE [LARGE SCALE GENOMIC DNA]</scope>
    <source>
        <strain evidence="10">DSM 25251</strain>
    </source>
</reference>
<organism evidence="10 11">
    <name type="scientific">Mycoplasmopsis ciconiae</name>
    <dbReference type="NCBI Taxonomy" id="561067"/>
    <lineage>
        <taxon>Bacteria</taxon>
        <taxon>Bacillati</taxon>
        <taxon>Mycoplasmatota</taxon>
        <taxon>Mycoplasmoidales</taxon>
        <taxon>Metamycoplasmataceae</taxon>
        <taxon>Mycoplasmopsis</taxon>
    </lineage>
</organism>
<dbReference type="InterPro" id="IPR054608">
    <property type="entry name" value="SYY-like_C"/>
</dbReference>
<evidence type="ECO:0000256" key="8">
    <source>
        <dbReference type="HAMAP-Rule" id="MF_02006"/>
    </source>
</evidence>
<keyword evidence="1 8" id="KW-0436">Ligase</keyword>
<dbReference type="InterPro" id="IPR002307">
    <property type="entry name" value="Tyr-tRNA-ligase"/>
</dbReference>
<dbReference type="Proteomes" id="UP001344817">
    <property type="component" value="Unassembled WGS sequence"/>
</dbReference>
<dbReference type="EMBL" id="JAZDWZ010000002">
    <property type="protein sequence ID" value="MEE3928131.1"/>
    <property type="molecule type" value="Genomic_DNA"/>
</dbReference>
<feature type="binding site" evidence="8">
    <location>
        <position position="165"/>
    </location>
    <ligand>
        <name>L-tyrosine</name>
        <dbReference type="ChEBI" id="CHEBI:58315"/>
    </ligand>
</feature>
<sequence>MQKNILEDFRKRGILKQISNEDKFNNLKPNSGVYIGFDPTAQSLHLGNYIQIVNLLRFKSYGFKVYAVLGGATGMIGDPSFKDSERKLLDNQTILNNKKHIKQQLEKFGLEVIDNYDFYKNTTFLDFLRDAGKLVNISYMLAKDSISKRINSGLSFTEFTYTLIQGWDFLTLYKNYGVQVQFGGSDQWGNITTGLDMISKVEGDKHTAVAGTFNLLTDENGNKFGKSTGGGSLWLDKNMNSPYNLYQFLLNQSDAKVEELLKWLTLLSLEEIEQTMQQHNLNPSLRVAQKKLAFEVVKDVHDKKEATKAFNISQILFNKKFDIYSLSLQELEELKDNLKFLQWPKQHNIVELLISNQIVKSKREVREFIATQALKLNDLPIDESTLLTTDKFENKYAILKKGKKDIFVIELI</sequence>
<dbReference type="HAMAP" id="MF_02006">
    <property type="entry name" value="Tyr_tRNA_synth_type1"/>
    <property type="match status" value="1"/>
</dbReference>
<feature type="binding site" evidence="8">
    <location>
        <position position="226"/>
    </location>
    <ligand>
        <name>ATP</name>
        <dbReference type="ChEBI" id="CHEBI:30616"/>
    </ligand>
</feature>
<keyword evidence="5 8" id="KW-0648">Protein biosynthesis</keyword>
<dbReference type="Gene3D" id="1.10.240.10">
    <property type="entry name" value="Tyrosyl-Transfer RNA Synthetase"/>
    <property type="match status" value="1"/>
</dbReference>
<evidence type="ECO:0000256" key="1">
    <source>
        <dbReference type="ARBA" id="ARBA00022598"/>
    </source>
</evidence>
<evidence type="ECO:0000256" key="7">
    <source>
        <dbReference type="ARBA" id="ARBA00048248"/>
    </source>
</evidence>
<dbReference type="PANTHER" id="PTHR11766">
    <property type="entry name" value="TYROSYL-TRNA SYNTHETASE"/>
    <property type="match status" value="1"/>
</dbReference>
<proteinExistence type="inferred from homology"/>
<dbReference type="PANTHER" id="PTHR11766:SF0">
    <property type="entry name" value="TYROSINE--TRNA LIGASE, MITOCHONDRIAL"/>
    <property type="match status" value="1"/>
</dbReference>
<dbReference type="Gene3D" id="3.10.290.10">
    <property type="entry name" value="RNA-binding S4 domain"/>
    <property type="match status" value="1"/>
</dbReference>
<dbReference type="InterPro" id="IPR036986">
    <property type="entry name" value="S4_RNA-bd_sf"/>
</dbReference>
<evidence type="ECO:0000259" key="9">
    <source>
        <dbReference type="Pfam" id="PF22421"/>
    </source>
</evidence>
<name>A0ABU7MMC7_9BACT</name>
<dbReference type="EC" id="6.1.1.1" evidence="8"/>
<feature type="binding site" evidence="8">
    <location>
        <position position="161"/>
    </location>
    <ligand>
        <name>L-tyrosine</name>
        <dbReference type="ChEBI" id="CHEBI:58315"/>
    </ligand>
</feature>
<dbReference type="InterPro" id="IPR001412">
    <property type="entry name" value="aa-tRNA-synth_I_CS"/>
</dbReference>
<feature type="short sequence motif" description="'KMSKS' region" evidence="8">
    <location>
        <begin position="223"/>
        <end position="227"/>
    </location>
</feature>
<dbReference type="InterPro" id="IPR024107">
    <property type="entry name" value="Tyr-tRNA-ligase_bac_1"/>
</dbReference>
<comment type="subunit">
    <text evidence="8">Homodimer.</text>
</comment>
<dbReference type="SUPFAM" id="SSF52374">
    <property type="entry name" value="Nucleotidylyl transferase"/>
    <property type="match status" value="1"/>
</dbReference>
<keyword evidence="4" id="KW-0694">RNA-binding</keyword>
<evidence type="ECO:0000256" key="3">
    <source>
        <dbReference type="ARBA" id="ARBA00022840"/>
    </source>
</evidence>
<keyword evidence="6 8" id="KW-0030">Aminoacyl-tRNA synthetase</keyword>
<dbReference type="RefSeq" id="WP_330500543.1">
    <property type="nucleotide sequence ID" value="NZ_JAZDWZ010000002.1"/>
</dbReference>
<feature type="short sequence motif" description="'HIGH' region" evidence="8">
    <location>
        <begin position="39"/>
        <end position="48"/>
    </location>
</feature>
<evidence type="ECO:0000256" key="2">
    <source>
        <dbReference type="ARBA" id="ARBA00022741"/>
    </source>
</evidence>
<keyword evidence="11" id="KW-1185">Reference proteome</keyword>
<comment type="function">
    <text evidence="8">Catalyzes the attachment of tyrosine to tRNA(Tyr) in a two-step reaction: tyrosine is first activated by ATP to form Tyr-AMP and then transferred to the acceptor end of tRNA(Tyr).</text>
</comment>
<dbReference type="InterPro" id="IPR014729">
    <property type="entry name" value="Rossmann-like_a/b/a_fold"/>
</dbReference>